<evidence type="ECO:0000256" key="7">
    <source>
        <dbReference type="SAM" id="Phobius"/>
    </source>
</evidence>
<proteinExistence type="predicted"/>
<dbReference type="InterPro" id="IPR008271">
    <property type="entry name" value="Ser/Thr_kinase_AS"/>
</dbReference>
<evidence type="ECO:0000256" key="2">
    <source>
        <dbReference type="ARBA" id="ARBA00022741"/>
    </source>
</evidence>
<evidence type="ECO:0000256" key="3">
    <source>
        <dbReference type="ARBA" id="ARBA00022777"/>
    </source>
</evidence>
<evidence type="ECO:0000313" key="10">
    <source>
        <dbReference type="Proteomes" id="UP000249169"/>
    </source>
</evidence>
<dbReference type="Pfam" id="PF00069">
    <property type="entry name" value="Pkinase"/>
    <property type="match status" value="1"/>
</dbReference>
<dbReference type="PANTHER" id="PTHR43289">
    <property type="entry name" value="MITOGEN-ACTIVATED PROTEIN KINASE KINASE KINASE 20-RELATED"/>
    <property type="match status" value="1"/>
</dbReference>
<dbReference type="PROSITE" id="PS50011">
    <property type="entry name" value="PROTEIN_KINASE_DOM"/>
    <property type="match status" value="1"/>
</dbReference>
<evidence type="ECO:0000256" key="4">
    <source>
        <dbReference type="ARBA" id="ARBA00022840"/>
    </source>
</evidence>
<keyword evidence="7" id="KW-1133">Transmembrane helix</keyword>
<evidence type="ECO:0000256" key="6">
    <source>
        <dbReference type="SAM" id="MobiDB-lite"/>
    </source>
</evidence>
<keyword evidence="4 5" id="KW-0067">ATP-binding</keyword>
<keyword evidence="3" id="KW-0418">Kinase</keyword>
<accession>A0A328CC70</accession>
<keyword evidence="1" id="KW-0808">Transferase</keyword>
<dbReference type="SMART" id="SM00220">
    <property type="entry name" value="S_TKc"/>
    <property type="match status" value="1"/>
</dbReference>
<dbReference type="GO" id="GO:0004674">
    <property type="term" value="F:protein serine/threonine kinase activity"/>
    <property type="evidence" value="ECO:0007669"/>
    <property type="project" value="TreeGrafter"/>
</dbReference>
<feature type="domain" description="Protein kinase" evidence="8">
    <location>
        <begin position="87"/>
        <end position="361"/>
    </location>
</feature>
<dbReference type="PROSITE" id="PS00108">
    <property type="entry name" value="PROTEIN_KINASE_ST"/>
    <property type="match status" value="1"/>
</dbReference>
<dbReference type="EMBL" id="QHKO01000002">
    <property type="protein sequence ID" value="RAL23757.1"/>
    <property type="molecule type" value="Genomic_DNA"/>
</dbReference>
<dbReference type="InterPro" id="IPR017441">
    <property type="entry name" value="Protein_kinase_ATP_BS"/>
</dbReference>
<feature type="compositionally biased region" description="Pro residues" evidence="6">
    <location>
        <begin position="440"/>
        <end position="463"/>
    </location>
</feature>
<feature type="region of interest" description="Disordered" evidence="6">
    <location>
        <begin position="434"/>
        <end position="484"/>
    </location>
</feature>
<comment type="caution">
    <text evidence="9">The sequence shown here is derived from an EMBL/GenBank/DDBJ whole genome shotgun (WGS) entry which is preliminary data.</text>
</comment>
<reference evidence="9 10" key="1">
    <citation type="submission" date="2018-05" db="EMBL/GenBank/DDBJ databases">
        <title>Lujinxingia marina gen. nov. sp. nov., a new facultative anaerobic member of the class Deltaproteobacteria, and proposal of Lujinxingaceae fam. nov.</title>
        <authorList>
            <person name="Li C.-M."/>
        </authorList>
    </citation>
    <scope>NUCLEOTIDE SEQUENCE [LARGE SCALE GENOMIC DNA]</scope>
    <source>
        <strain evidence="9 10">B210</strain>
    </source>
</reference>
<feature type="transmembrane region" description="Helical" evidence="7">
    <location>
        <begin position="502"/>
        <end position="524"/>
    </location>
</feature>
<dbReference type="Proteomes" id="UP000249169">
    <property type="component" value="Unassembled WGS sequence"/>
</dbReference>
<sequence length="528" mass="57592">MTARASACHNSSPPGSVRVEATFFAGFRAPPCLDTLPFPMLPRGPLSAQFATSSRPAPPGPDISFCFARAMTTHSTLSAGTRLADRYELTEAIGEGGFGMVYRARQLNVDRDVAIKILPPRFASVDDVVERFRREARLASRLQHPNTITVHDYGQQDDLFFIVMELLRGQDLADRLHTSQHLKLSQILHIARQTLYSLQEAHEQGIVHRDLKPENIFLIQIGDDPDFVKVLDFGIAKMAQGNLDPHADTGQRPLTLSGSTVGTPPYMSPEQAAGDQVDPQTDIYALGIILYEMINGHPPFQDPNPVKVMRAHLFEPLPSFTNAALRNTRLESVVRRALEKDRDHRFKNAGELLEALADPGLEQRALGFFERPTSENTPPSPSPADAVPFDALRKREAEPPPAIAPSEASAGSSIITVLEPPAPRDEVIVLTRRKAHPTPTASPDPPSPEPAPASASPRPPELASPPDETWSWTDETTPDASGSQLLVSPYQNMKKASSSPKIALMLALMLILIALVVLSALGILQLPI</sequence>
<keyword evidence="7" id="KW-0472">Membrane</keyword>
<dbReference type="AlphaFoldDB" id="A0A328CC70"/>
<gene>
    <name evidence="9" type="ORF">DL240_06275</name>
</gene>
<dbReference type="CDD" id="cd14014">
    <property type="entry name" value="STKc_PknB_like"/>
    <property type="match status" value="1"/>
</dbReference>
<keyword evidence="10" id="KW-1185">Reference proteome</keyword>
<feature type="binding site" evidence="5">
    <location>
        <position position="116"/>
    </location>
    <ligand>
        <name>ATP</name>
        <dbReference type="ChEBI" id="CHEBI:30616"/>
    </ligand>
</feature>
<protein>
    <recommendedName>
        <fullName evidence="8">Protein kinase domain-containing protein</fullName>
    </recommendedName>
</protein>
<evidence type="ECO:0000313" key="9">
    <source>
        <dbReference type="EMBL" id="RAL23757.1"/>
    </source>
</evidence>
<dbReference type="PROSITE" id="PS00107">
    <property type="entry name" value="PROTEIN_KINASE_ATP"/>
    <property type="match status" value="1"/>
</dbReference>
<dbReference type="PANTHER" id="PTHR43289:SF6">
    <property type="entry name" value="SERINE_THREONINE-PROTEIN KINASE NEKL-3"/>
    <property type="match status" value="1"/>
</dbReference>
<dbReference type="SUPFAM" id="SSF56112">
    <property type="entry name" value="Protein kinase-like (PK-like)"/>
    <property type="match status" value="1"/>
</dbReference>
<dbReference type="InterPro" id="IPR000719">
    <property type="entry name" value="Prot_kinase_dom"/>
</dbReference>
<keyword evidence="2 5" id="KW-0547">Nucleotide-binding</keyword>
<dbReference type="GO" id="GO:0005524">
    <property type="term" value="F:ATP binding"/>
    <property type="evidence" value="ECO:0007669"/>
    <property type="project" value="UniProtKB-UniRule"/>
</dbReference>
<dbReference type="Gene3D" id="1.10.510.10">
    <property type="entry name" value="Transferase(Phosphotransferase) domain 1"/>
    <property type="match status" value="1"/>
</dbReference>
<evidence type="ECO:0000256" key="1">
    <source>
        <dbReference type="ARBA" id="ARBA00022679"/>
    </source>
</evidence>
<evidence type="ECO:0000256" key="5">
    <source>
        <dbReference type="PROSITE-ProRule" id="PRU10141"/>
    </source>
</evidence>
<evidence type="ECO:0000259" key="8">
    <source>
        <dbReference type="PROSITE" id="PS50011"/>
    </source>
</evidence>
<organism evidence="9 10">
    <name type="scientific">Lujinxingia litoralis</name>
    <dbReference type="NCBI Taxonomy" id="2211119"/>
    <lineage>
        <taxon>Bacteria</taxon>
        <taxon>Deltaproteobacteria</taxon>
        <taxon>Bradymonadales</taxon>
        <taxon>Lujinxingiaceae</taxon>
        <taxon>Lujinxingia</taxon>
    </lineage>
</organism>
<feature type="compositionally biased region" description="Polar residues" evidence="6">
    <location>
        <begin position="470"/>
        <end position="484"/>
    </location>
</feature>
<name>A0A328CC70_9DELT</name>
<keyword evidence="7" id="KW-0812">Transmembrane</keyword>
<dbReference type="Gene3D" id="3.30.200.20">
    <property type="entry name" value="Phosphorylase Kinase, domain 1"/>
    <property type="match status" value="1"/>
</dbReference>
<dbReference type="InterPro" id="IPR011009">
    <property type="entry name" value="Kinase-like_dom_sf"/>
</dbReference>